<sequence length="280" mass="29468">MTESGPADTATQPVIVEKDGPVTIITIDRPQARNAVDRPTADALVDAFLAFERDEDASAAVFTGARGTFCAGADLKAVAGGDTSRANQGVFPKTGIVADPLADDGPMGPSRMLLSKPVIAAVEGHAVAGGLELACWADMRVASESAIFGVFCRRWGVPLIDGGTVRLPRIIGHGRAMDLILTGRPVDAKEALQLGLANRVVPEGEARAEAIKIAQQLAKFPQGCMRGDRMSAYMQWDMPYDQAMANEFRLGRVTLASGATREGAARFAAGKGRGGNFEDI</sequence>
<dbReference type="PATRIC" id="fig|1458461.3.peg.1326"/>
<protein>
    <submittedName>
        <fullName evidence="2">Enoyl-CoA hydratase</fullName>
        <ecNumber evidence="2">4.2.1.17</ecNumber>
    </submittedName>
</protein>
<dbReference type="PANTHER" id="PTHR43802">
    <property type="entry name" value="ENOYL-COA HYDRATASE"/>
    <property type="match status" value="1"/>
</dbReference>
<dbReference type="InterPro" id="IPR029045">
    <property type="entry name" value="ClpP/crotonase-like_dom_sf"/>
</dbReference>
<dbReference type="EC" id="4.2.1.17" evidence="2"/>
<dbReference type="Proteomes" id="UP000032160">
    <property type="component" value="Chromosome I"/>
</dbReference>
<proteinExistence type="inferred from homology"/>
<dbReference type="HOGENOM" id="CLU_009834_7_4_5"/>
<dbReference type="SUPFAM" id="SSF52096">
    <property type="entry name" value="ClpP/crotonase"/>
    <property type="match status" value="1"/>
</dbReference>
<keyword evidence="3" id="KW-1185">Reference proteome</keyword>
<evidence type="ECO:0000256" key="1">
    <source>
        <dbReference type="ARBA" id="ARBA00005254"/>
    </source>
</evidence>
<dbReference type="KEGG" id="pect:BN1012_Phect1327"/>
<dbReference type="RefSeq" id="WP_043950167.1">
    <property type="nucleotide sequence ID" value="NZ_HG966617.1"/>
</dbReference>
<dbReference type="Gene3D" id="3.90.226.10">
    <property type="entry name" value="2-enoyl-CoA Hydratase, Chain A, domain 1"/>
    <property type="match status" value="1"/>
</dbReference>
<evidence type="ECO:0000313" key="2">
    <source>
        <dbReference type="EMBL" id="CDO59541.1"/>
    </source>
</evidence>
<comment type="similarity">
    <text evidence="1">Belongs to the enoyl-CoA hydratase/isomerase family.</text>
</comment>
<organism evidence="2 3">
    <name type="scientific">Candidatus Phaeomarinibacter ectocarpi</name>
    <dbReference type="NCBI Taxonomy" id="1458461"/>
    <lineage>
        <taxon>Bacteria</taxon>
        <taxon>Pseudomonadati</taxon>
        <taxon>Pseudomonadota</taxon>
        <taxon>Alphaproteobacteria</taxon>
        <taxon>Hyphomicrobiales</taxon>
        <taxon>Parvibaculaceae</taxon>
        <taxon>Candidatus Phaeomarinibacter</taxon>
    </lineage>
</organism>
<accession>X5MMU4</accession>
<dbReference type="GO" id="GO:0004300">
    <property type="term" value="F:enoyl-CoA hydratase activity"/>
    <property type="evidence" value="ECO:0007669"/>
    <property type="project" value="UniProtKB-EC"/>
</dbReference>
<dbReference type="Gene3D" id="1.10.287.2460">
    <property type="match status" value="1"/>
</dbReference>
<dbReference type="OrthoDB" id="5730382at2"/>
<dbReference type="EMBL" id="HG966617">
    <property type="protein sequence ID" value="CDO59541.1"/>
    <property type="molecule type" value="Genomic_DNA"/>
</dbReference>
<dbReference type="InterPro" id="IPR001753">
    <property type="entry name" value="Enoyl-CoA_hydra/iso"/>
</dbReference>
<gene>
    <name evidence="2" type="ORF">BN1012_Phect1327</name>
</gene>
<keyword evidence="2" id="KW-0456">Lyase</keyword>
<evidence type="ECO:0000313" key="3">
    <source>
        <dbReference type="Proteomes" id="UP000032160"/>
    </source>
</evidence>
<dbReference type="AlphaFoldDB" id="X5MMU4"/>
<reference evidence="2 3" key="1">
    <citation type="journal article" date="2014" name="Front. Genet.">
        <title>Genome and metabolic network of "Candidatus Phaeomarinobacter ectocarpi" Ec32, a new candidate genus of Alphaproteobacteria frequently associated with brown algae.</title>
        <authorList>
            <person name="Dittami S.M."/>
            <person name="Barbeyron T."/>
            <person name="Boyen C."/>
            <person name="Cambefort J."/>
            <person name="Collet G."/>
            <person name="Delage L."/>
            <person name="Gobet A."/>
            <person name="Groisillier A."/>
            <person name="Leblanc C."/>
            <person name="Michel G."/>
            <person name="Scornet D."/>
            <person name="Siegel A."/>
            <person name="Tapia J.E."/>
            <person name="Tonon T."/>
        </authorList>
    </citation>
    <scope>NUCLEOTIDE SEQUENCE [LARGE SCALE GENOMIC DNA]</scope>
    <source>
        <strain evidence="2 3">Ec32</strain>
    </source>
</reference>
<dbReference type="Pfam" id="PF00378">
    <property type="entry name" value="ECH_1"/>
    <property type="match status" value="1"/>
</dbReference>
<dbReference type="STRING" id="1458461.BN1012_Phect1327"/>
<dbReference type="PANTHER" id="PTHR43802:SF1">
    <property type="entry name" value="IP11341P-RELATED"/>
    <property type="match status" value="1"/>
</dbReference>
<name>X5MMU4_9HYPH</name>
<dbReference type="NCBIfam" id="NF006108">
    <property type="entry name" value="PRK08259.1"/>
    <property type="match status" value="1"/>
</dbReference>
<dbReference type="CDD" id="cd06558">
    <property type="entry name" value="crotonase-like"/>
    <property type="match status" value="1"/>
</dbReference>